<dbReference type="GO" id="GO:0030258">
    <property type="term" value="P:lipid modification"/>
    <property type="evidence" value="ECO:0007669"/>
    <property type="project" value="UniProtKB-UniRule"/>
</dbReference>
<evidence type="ECO:0000256" key="1">
    <source>
        <dbReference type="ARBA" id="ARBA00022729"/>
    </source>
</evidence>
<dbReference type="NCBIfam" id="NF040598">
    <property type="entry name" value="Ala_zip_lipo"/>
    <property type="match status" value="1"/>
</dbReference>
<evidence type="ECO:0000256" key="11">
    <source>
        <dbReference type="SAM" id="SignalP"/>
    </source>
</evidence>
<dbReference type="PIRSF" id="PIRSF002855">
    <property type="entry name" value="Murein-lipoprotein"/>
    <property type="match status" value="1"/>
</dbReference>
<comment type="similarity">
    <text evidence="7">Belongs to the Lpp family.</text>
</comment>
<dbReference type="PANTHER" id="PTHR38763:SF1">
    <property type="entry name" value="MAJOR OUTER MEMBRANE LIPOPROTEIN LPP"/>
    <property type="match status" value="1"/>
</dbReference>
<keyword evidence="7" id="KW-0964">Secreted</keyword>
<dbReference type="Gene3D" id="1.20.5.190">
    <property type="match status" value="1"/>
</dbReference>
<feature type="lipid moiety-binding region" description="S-diacylglycerol cysteine" evidence="7 9">
    <location>
        <position position="19"/>
    </location>
</feature>
<dbReference type="Proteomes" id="UP000694232">
    <property type="component" value="Chromosome 2"/>
</dbReference>
<dbReference type="GO" id="GO:0008289">
    <property type="term" value="F:lipid binding"/>
    <property type="evidence" value="ECO:0007669"/>
    <property type="project" value="UniProtKB-UniRule"/>
</dbReference>
<feature type="domain" description="Lipoprotein leucine-zipper" evidence="12">
    <location>
        <begin position="40"/>
        <end position="89"/>
    </location>
</feature>
<feature type="repeat" evidence="7">
    <location>
        <begin position="35"/>
        <end position="45"/>
    </location>
</feature>
<keyword evidence="3 7" id="KW-0472">Membrane</keyword>
<dbReference type="EMBL" id="CP076642">
    <property type="protein sequence ID" value="QXO15612.1"/>
    <property type="molecule type" value="Genomic_DNA"/>
</dbReference>
<feature type="signal peptide" evidence="11">
    <location>
        <begin position="1"/>
        <end position="26"/>
    </location>
</feature>
<evidence type="ECO:0000313" key="13">
    <source>
        <dbReference type="EMBL" id="QXO15612.1"/>
    </source>
</evidence>
<feature type="chain" id="PRO_5037977117" description="Major outer membrane lipoprotein Lpp" evidence="11">
    <location>
        <begin position="27"/>
        <end position="89"/>
    </location>
</feature>
<dbReference type="GO" id="GO:0043580">
    <property type="term" value="P:periplasmic space organization"/>
    <property type="evidence" value="ECO:0007669"/>
    <property type="project" value="UniProtKB-UniRule"/>
</dbReference>
<comment type="function">
    <text evidence="7">A highly abundant outer membrane lipoprotein that controls the distance between the inner and outer membranes. The only protein known to be covalently linked to the peptidoglycan network (PGN). Also non-covalently binds the PGN. The link between the cell outer membrane and PGN contributes to maintenance of the structural and functional integrity of the cell envelope, and maintains the correct distance between the PGN and the outer membrane.</text>
</comment>
<comment type="subcellular location">
    <subcellularLocation>
        <location evidence="7">Cell outer membrane</location>
        <topology evidence="7">Lipid-anchor</topology>
        <orientation evidence="7">Periplasmic side</orientation>
    </subcellularLocation>
    <subcellularLocation>
        <location evidence="7">Secreted</location>
        <location evidence="7">Cell wall</location>
        <topology evidence="7">Peptidoglycan-anchor</topology>
    </subcellularLocation>
    <text evidence="7">Attached via its lipidated N-terminus to the inner leaflet of the outer membrane. Attached to the peptidoglycan network (PGN) via its C-terminus.</text>
</comment>
<keyword evidence="1 11" id="KW-0732">Signal</keyword>
<comment type="caution">
    <text evidence="7">Lacks conserved residue(s) required for the propagation of feature annotation.</text>
</comment>
<feature type="region of interest" description="Disordered" evidence="10">
    <location>
        <begin position="42"/>
        <end position="65"/>
    </location>
</feature>
<evidence type="ECO:0000256" key="7">
    <source>
        <dbReference type="HAMAP-Rule" id="MF_00843"/>
    </source>
</evidence>
<gene>
    <name evidence="7" type="primary">lpp</name>
    <name evidence="13" type="ORF">KNV97_04130</name>
</gene>
<reference evidence="13" key="1">
    <citation type="submission" date="2021-06" db="EMBL/GenBank/DDBJ databases">
        <title>Vibrio nov. sp., novel gut bacterium isolated from Yellow Sea oyster.</title>
        <authorList>
            <person name="Muhammad N."/>
            <person name="Nguyen T.H."/>
            <person name="Lee Y.-J."/>
            <person name="Ko J."/>
            <person name="Kim S.-G."/>
        </authorList>
    </citation>
    <scope>NUCLEOTIDE SEQUENCE</scope>
    <source>
        <strain evidence="13">OG9-811</strain>
    </source>
</reference>
<evidence type="ECO:0000256" key="2">
    <source>
        <dbReference type="ARBA" id="ARBA00023088"/>
    </source>
</evidence>
<dbReference type="InterPro" id="IPR006817">
    <property type="entry name" value="Lipoprotein_leucine-zipper_dom"/>
</dbReference>
<evidence type="ECO:0000256" key="9">
    <source>
        <dbReference type="PIRSR" id="PIRSR002855-2"/>
    </source>
</evidence>
<dbReference type="KEGG" id="vos:KNV97_04130"/>
<sequence length="89" mass="9296">MNKMLIAAAASSVLVLAGCASGPDEATSSKLDQLSNQVSDLSNQVSSLQNSQSQMMSKLNATSDAAMSAQEEAARANERIDNIAQSYTK</sequence>
<dbReference type="GO" id="GO:0042834">
    <property type="term" value="F:peptidoglycan binding"/>
    <property type="evidence" value="ECO:0007669"/>
    <property type="project" value="UniProtKB-UniRule"/>
</dbReference>
<dbReference type="AlphaFoldDB" id="A0A975U748"/>
<keyword evidence="6 7" id="KW-0449">Lipoprotein</keyword>
<feature type="modified residue" description="N6-murein peptidoglycan lysine" evidence="7 8">
    <location>
        <position position="89"/>
    </location>
</feature>
<keyword evidence="4 7" id="KW-0564">Palmitate</keyword>
<keyword evidence="5 7" id="KW-0998">Cell outer membrane</keyword>
<dbReference type="Pfam" id="PF04728">
    <property type="entry name" value="LPP"/>
    <property type="match status" value="1"/>
</dbReference>
<keyword evidence="14" id="KW-1185">Reference proteome</keyword>
<dbReference type="SUPFAM" id="SSF58042">
    <property type="entry name" value="Outer membrane lipoprotein"/>
    <property type="match status" value="1"/>
</dbReference>
<dbReference type="InterPro" id="IPR016367">
    <property type="entry name" value="MOM_Lpp"/>
</dbReference>
<proteinExistence type="inferred from homology"/>
<dbReference type="HAMAP" id="MF_00843">
    <property type="entry name" value="Lpp"/>
    <property type="match status" value="1"/>
</dbReference>
<evidence type="ECO:0000259" key="12">
    <source>
        <dbReference type="Pfam" id="PF04728"/>
    </source>
</evidence>
<evidence type="ECO:0000256" key="3">
    <source>
        <dbReference type="ARBA" id="ARBA00023136"/>
    </source>
</evidence>
<evidence type="ECO:0000256" key="5">
    <source>
        <dbReference type="ARBA" id="ARBA00023237"/>
    </source>
</evidence>
<evidence type="ECO:0000256" key="4">
    <source>
        <dbReference type="ARBA" id="ARBA00023139"/>
    </source>
</evidence>
<dbReference type="GO" id="GO:0009279">
    <property type="term" value="C:cell outer membrane"/>
    <property type="evidence" value="ECO:0007669"/>
    <property type="project" value="UniProtKB-SubCell"/>
</dbReference>
<organism evidence="13 14">
    <name type="scientific">Vibrio ostreae</name>
    <dbReference type="NCBI Taxonomy" id="2841925"/>
    <lineage>
        <taxon>Bacteria</taxon>
        <taxon>Pseudomonadati</taxon>
        <taxon>Pseudomonadota</taxon>
        <taxon>Gammaproteobacteria</taxon>
        <taxon>Vibrionales</taxon>
        <taxon>Vibrionaceae</taxon>
        <taxon>Vibrio</taxon>
    </lineage>
</organism>
<evidence type="ECO:0000256" key="8">
    <source>
        <dbReference type="PIRSR" id="PIRSR002855-1"/>
    </source>
</evidence>
<protein>
    <recommendedName>
        <fullName evidence="7">Major outer membrane lipoprotein Lpp</fullName>
    </recommendedName>
</protein>
<evidence type="ECO:0000256" key="6">
    <source>
        <dbReference type="ARBA" id="ARBA00023288"/>
    </source>
</evidence>
<keyword evidence="7" id="KW-0677">Repeat</keyword>
<keyword evidence="2 7" id="KW-0572">Peptidoglycan-anchor</keyword>
<dbReference type="PROSITE" id="PS51257">
    <property type="entry name" value="PROKAR_LIPOPROTEIN"/>
    <property type="match status" value="1"/>
</dbReference>
<evidence type="ECO:0000313" key="14">
    <source>
        <dbReference type="Proteomes" id="UP000694232"/>
    </source>
</evidence>
<feature type="lipid moiety-binding region" description="N-palmitoyl cysteine" evidence="7 9">
    <location>
        <position position="19"/>
    </location>
</feature>
<feature type="compositionally biased region" description="Low complexity" evidence="10">
    <location>
        <begin position="42"/>
        <end position="57"/>
    </location>
</feature>
<dbReference type="PANTHER" id="PTHR38763">
    <property type="entry name" value="MAJOR OUTER MEMBRANE PROLIPOPROTEIN LPP"/>
    <property type="match status" value="1"/>
</dbReference>
<accession>A0A975U748</accession>
<keyword evidence="7" id="KW-0134">Cell wall</keyword>
<evidence type="ECO:0000256" key="10">
    <source>
        <dbReference type="SAM" id="MobiDB-lite"/>
    </source>
</evidence>
<comment type="subunit">
    <text evidence="7">Homotrimer.</text>
</comment>
<name>A0A975U748_9VIBR</name>
<dbReference type="RefSeq" id="WP_136483717.1">
    <property type="nucleotide sequence ID" value="NZ_CP076642.1"/>
</dbReference>